<keyword evidence="3 6" id="KW-0479">Metal-binding</keyword>
<protein>
    <submittedName>
        <fullName evidence="9">Cytochrome c</fullName>
    </submittedName>
</protein>
<feature type="signal peptide" evidence="7">
    <location>
        <begin position="1"/>
        <end position="20"/>
    </location>
</feature>
<evidence type="ECO:0000256" key="4">
    <source>
        <dbReference type="ARBA" id="ARBA00022982"/>
    </source>
</evidence>
<feature type="domain" description="Cytochrome c" evidence="8">
    <location>
        <begin position="22"/>
        <end position="136"/>
    </location>
</feature>
<evidence type="ECO:0000256" key="1">
    <source>
        <dbReference type="ARBA" id="ARBA00022448"/>
    </source>
</evidence>
<evidence type="ECO:0000256" key="7">
    <source>
        <dbReference type="SAM" id="SignalP"/>
    </source>
</evidence>
<keyword evidence="5 6" id="KW-0408">Iron</keyword>
<dbReference type="InterPro" id="IPR002327">
    <property type="entry name" value="Cyt_c_1A/1B"/>
</dbReference>
<evidence type="ECO:0000313" key="10">
    <source>
        <dbReference type="Proteomes" id="UP000186098"/>
    </source>
</evidence>
<dbReference type="EMBL" id="FTOM01000002">
    <property type="protein sequence ID" value="SIS69268.1"/>
    <property type="molecule type" value="Genomic_DNA"/>
</dbReference>
<dbReference type="PROSITE" id="PS51007">
    <property type="entry name" value="CYTC"/>
    <property type="match status" value="1"/>
</dbReference>
<name>A0A1N7L603_9RHOB</name>
<dbReference type="RefSeq" id="WP_076364481.1">
    <property type="nucleotide sequence ID" value="NZ_FTOM01000002.1"/>
</dbReference>
<dbReference type="Proteomes" id="UP000186098">
    <property type="component" value="Unassembled WGS sequence"/>
</dbReference>
<accession>A0A1N7L603</accession>
<evidence type="ECO:0000259" key="8">
    <source>
        <dbReference type="PROSITE" id="PS51007"/>
    </source>
</evidence>
<dbReference type="InterPro" id="IPR036909">
    <property type="entry name" value="Cyt_c-like_dom_sf"/>
</dbReference>
<dbReference type="InterPro" id="IPR009056">
    <property type="entry name" value="Cyt_c-like_dom"/>
</dbReference>
<evidence type="ECO:0000256" key="2">
    <source>
        <dbReference type="ARBA" id="ARBA00022617"/>
    </source>
</evidence>
<evidence type="ECO:0000256" key="3">
    <source>
        <dbReference type="ARBA" id="ARBA00022723"/>
    </source>
</evidence>
<proteinExistence type="predicted"/>
<dbReference type="Gene3D" id="1.10.760.10">
    <property type="entry name" value="Cytochrome c-like domain"/>
    <property type="match status" value="1"/>
</dbReference>
<dbReference type="GO" id="GO:0009055">
    <property type="term" value="F:electron transfer activity"/>
    <property type="evidence" value="ECO:0007669"/>
    <property type="project" value="InterPro"/>
</dbReference>
<dbReference type="GO" id="GO:0020037">
    <property type="term" value="F:heme binding"/>
    <property type="evidence" value="ECO:0007669"/>
    <property type="project" value="InterPro"/>
</dbReference>
<dbReference type="AlphaFoldDB" id="A0A1N7L603"/>
<dbReference type="OrthoDB" id="9805828at2"/>
<evidence type="ECO:0000256" key="5">
    <source>
        <dbReference type="ARBA" id="ARBA00023004"/>
    </source>
</evidence>
<dbReference type="PANTHER" id="PTHR11961">
    <property type="entry name" value="CYTOCHROME C"/>
    <property type="match status" value="1"/>
</dbReference>
<organism evidence="9 10">
    <name type="scientific">Phaeovulum vinaykumarii</name>
    <dbReference type="NCBI Taxonomy" id="407234"/>
    <lineage>
        <taxon>Bacteria</taxon>
        <taxon>Pseudomonadati</taxon>
        <taxon>Pseudomonadota</taxon>
        <taxon>Alphaproteobacteria</taxon>
        <taxon>Rhodobacterales</taxon>
        <taxon>Paracoccaceae</taxon>
        <taxon>Phaeovulum</taxon>
    </lineage>
</organism>
<evidence type="ECO:0000313" key="9">
    <source>
        <dbReference type="EMBL" id="SIS69268.1"/>
    </source>
</evidence>
<keyword evidence="1" id="KW-0813">Transport</keyword>
<evidence type="ECO:0000256" key="6">
    <source>
        <dbReference type="PROSITE-ProRule" id="PRU00433"/>
    </source>
</evidence>
<keyword evidence="4" id="KW-0249">Electron transport</keyword>
<dbReference type="STRING" id="407234.SAMN05421795_102601"/>
<keyword evidence="2 6" id="KW-0349">Heme</keyword>
<gene>
    <name evidence="9" type="ORF">SAMN05421795_102601</name>
</gene>
<sequence>MKTSLFATLAALALATPAFAEGDPAVGEKEFMKCRACHSIIAPDGTAIVKGAAVGPNLYGVVGRQVASVEDFRYGDSIAELGASGAVWTPEEIADYITDPTKYLRAKTGDKKAKGNMAFQLRKKQEDVVAYLQSVVTE</sequence>
<keyword evidence="10" id="KW-1185">Reference proteome</keyword>
<dbReference type="GO" id="GO:0046872">
    <property type="term" value="F:metal ion binding"/>
    <property type="evidence" value="ECO:0007669"/>
    <property type="project" value="UniProtKB-KW"/>
</dbReference>
<dbReference type="SUPFAM" id="SSF46626">
    <property type="entry name" value="Cytochrome c"/>
    <property type="match status" value="1"/>
</dbReference>
<feature type="chain" id="PRO_5013383408" evidence="7">
    <location>
        <begin position="21"/>
        <end position="138"/>
    </location>
</feature>
<reference evidence="10" key="1">
    <citation type="submission" date="2017-01" db="EMBL/GenBank/DDBJ databases">
        <authorList>
            <person name="Varghese N."/>
            <person name="Submissions S."/>
        </authorList>
    </citation>
    <scope>NUCLEOTIDE SEQUENCE [LARGE SCALE GENOMIC DNA]</scope>
    <source>
        <strain evidence="10">DSM 18714</strain>
    </source>
</reference>
<keyword evidence="7" id="KW-0732">Signal</keyword>